<dbReference type="InterPro" id="IPR019734">
    <property type="entry name" value="TPR_rpt"/>
</dbReference>
<feature type="coiled-coil region" evidence="2">
    <location>
        <begin position="406"/>
        <end position="452"/>
    </location>
</feature>
<reference evidence="4 5" key="1">
    <citation type="submission" date="2019-02" db="EMBL/GenBank/DDBJ databases">
        <title>Genomic Encyclopedia of Type Strains, Phase IV (KMG-IV): sequencing the most valuable type-strain genomes for metagenomic binning, comparative biology and taxonomic classification.</title>
        <authorList>
            <person name="Goeker M."/>
        </authorList>
    </citation>
    <scope>NUCLEOTIDE SEQUENCE [LARGE SCALE GENOMIC DNA]</scope>
    <source>
        <strain evidence="4 5">DSM 18116</strain>
    </source>
</reference>
<dbReference type="InterPro" id="IPR011990">
    <property type="entry name" value="TPR-like_helical_dom_sf"/>
</dbReference>
<evidence type="ECO:0000256" key="2">
    <source>
        <dbReference type="SAM" id="Coils"/>
    </source>
</evidence>
<dbReference type="EMBL" id="SGXA01000001">
    <property type="protein sequence ID" value="RZS75993.1"/>
    <property type="molecule type" value="Genomic_DNA"/>
</dbReference>
<dbReference type="RefSeq" id="WP_130540319.1">
    <property type="nucleotide sequence ID" value="NZ_CP042431.1"/>
</dbReference>
<keyword evidence="5" id="KW-1185">Reference proteome</keyword>
<evidence type="ECO:0008006" key="6">
    <source>
        <dbReference type="Google" id="ProtNLM"/>
    </source>
</evidence>
<dbReference type="AlphaFoldDB" id="A0A4Q7N4P2"/>
<name>A0A4Q7N4P2_9BACT</name>
<keyword evidence="3" id="KW-0732">Signal</keyword>
<dbReference type="PROSITE" id="PS50005">
    <property type="entry name" value="TPR"/>
    <property type="match status" value="1"/>
</dbReference>
<feature type="signal peptide" evidence="3">
    <location>
        <begin position="1"/>
        <end position="19"/>
    </location>
</feature>
<keyword evidence="2" id="KW-0175">Coiled coil</keyword>
<evidence type="ECO:0000256" key="3">
    <source>
        <dbReference type="SAM" id="SignalP"/>
    </source>
</evidence>
<feature type="repeat" description="TPR" evidence="1">
    <location>
        <begin position="121"/>
        <end position="154"/>
    </location>
</feature>
<dbReference type="Proteomes" id="UP000293874">
    <property type="component" value="Unassembled WGS sequence"/>
</dbReference>
<dbReference type="OrthoDB" id="625863at2"/>
<feature type="chain" id="PRO_5020900240" description="Tetratricopeptide repeat protein" evidence="3">
    <location>
        <begin position="20"/>
        <end position="460"/>
    </location>
</feature>
<dbReference type="Gene3D" id="1.25.40.10">
    <property type="entry name" value="Tetratricopeptide repeat domain"/>
    <property type="match status" value="2"/>
</dbReference>
<dbReference type="SUPFAM" id="SSF48452">
    <property type="entry name" value="TPR-like"/>
    <property type="match status" value="1"/>
</dbReference>
<organism evidence="4 5">
    <name type="scientific">Pseudobacter ginsenosidimutans</name>
    <dbReference type="NCBI Taxonomy" id="661488"/>
    <lineage>
        <taxon>Bacteria</taxon>
        <taxon>Pseudomonadati</taxon>
        <taxon>Bacteroidota</taxon>
        <taxon>Chitinophagia</taxon>
        <taxon>Chitinophagales</taxon>
        <taxon>Chitinophagaceae</taxon>
        <taxon>Pseudobacter</taxon>
    </lineage>
</organism>
<evidence type="ECO:0000256" key="1">
    <source>
        <dbReference type="PROSITE-ProRule" id="PRU00339"/>
    </source>
</evidence>
<sequence length="460" mass="51829">MKKVLLLALLAAPGLGLYAQKLDKAKDLLGKKKITEAKTEIDNVLAVEKNQSNPEAWYTKAKVYVAVAGDSVLRSSVPDAREVAFESLKKYMAMEETREKDAAKRNVLLTLDNSQPLLDLYSGYSSAGATYYNAGNFNEALNNFKKCLGIFEFMSGKNLTTLKLDTTTTLYAGISAEKASKPDEAAVYYGMIADQKAKGEGFAELYKWLADYYRQKNDVTKAQHYSQLGREVYPQDPFWTGFELELMREKGSKEELFKKYDQVLAENPNNHLFLFNYAVEVYQVGYNQDAAQRPANSKELIAKATELIKKCLEIQPDYPNANMVLGQIIYNQGVDINNENKAIRPQGGVKLTADQLKKKEELRAQVVTKFDEAAPYFEKVASKLESEGKLKMDDKDILKNSLDLLITINEEKVSQLEQKKNAAEAKKNAAEVKSLEADIKKLSDKTTEYTEKFNNVDRKH</sequence>
<comment type="caution">
    <text evidence="4">The sequence shown here is derived from an EMBL/GenBank/DDBJ whole genome shotgun (WGS) entry which is preliminary data.</text>
</comment>
<gene>
    <name evidence="4" type="ORF">EV199_1869</name>
</gene>
<protein>
    <recommendedName>
        <fullName evidence="6">Tetratricopeptide repeat protein</fullName>
    </recommendedName>
</protein>
<accession>A0A4Q7N4P2</accession>
<evidence type="ECO:0000313" key="5">
    <source>
        <dbReference type="Proteomes" id="UP000293874"/>
    </source>
</evidence>
<proteinExistence type="predicted"/>
<evidence type="ECO:0000313" key="4">
    <source>
        <dbReference type="EMBL" id="RZS75993.1"/>
    </source>
</evidence>
<keyword evidence="1" id="KW-0802">TPR repeat</keyword>